<dbReference type="SMART" id="SM00863">
    <property type="entry name" value="tRNA_SAD"/>
    <property type="match status" value="1"/>
</dbReference>
<dbReference type="InterPro" id="IPR012676">
    <property type="entry name" value="TGS-like"/>
</dbReference>
<keyword evidence="4" id="KW-0963">Cytoplasm</keyword>
<dbReference type="CDD" id="cd00860">
    <property type="entry name" value="ThrRS_anticodon"/>
    <property type="match status" value="1"/>
</dbReference>
<dbReference type="PRINTS" id="PR01047">
    <property type="entry name" value="TRNASYNTHTHR"/>
</dbReference>
<dbReference type="InterPro" id="IPR012675">
    <property type="entry name" value="Beta-grasp_dom_sf"/>
</dbReference>
<dbReference type="InterPro" id="IPR033728">
    <property type="entry name" value="ThrRS_core"/>
</dbReference>
<dbReference type="EMBL" id="OU466858">
    <property type="protein sequence ID" value="CAH2044503.1"/>
    <property type="molecule type" value="Genomic_DNA"/>
</dbReference>
<dbReference type="InterPro" id="IPR002314">
    <property type="entry name" value="aa-tRNA-synt_IIb"/>
</dbReference>
<dbReference type="InterPro" id="IPR006195">
    <property type="entry name" value="aa-tRNA-synth_II"/>
</dbReference>
<evidence type="ECO:0000256" key="1">
    <source>
        <dbReference type="ARBA" id="ARBA00004496"/>
    </source>
</evidence>
<dbReference type="CDD" id="cd01667">
    <property type="entry name" value="TGS_ThrRS"/>
    <property type="match status" value="1"/>
</dbReference>
<dbReference type="FunFam" id="3.40.50.800:FF:000019">
    <property type="entry name" value="Threonine--tRNA ligase mitochondrial 1"/>
    <property type="match status" value="1"/>
</dbReference>
<evidence type="ECO:0000256" key="4">
    <source>
        <dbReference type="ARBA" id="ARBA00022490"/>
    </source>
</evidence>
<keyword evidence="7" id="KW-0067">ATP-binding</keyword>
<dbReference type="AlphaFoldDB" id="A0AAU9RNN6"/>
<evidence type="ECO:0000256" key="2">
    <source>
        <dbReference type="ARBA" id="ARBA00008226"/>
    </source>
</evidence>
<proteinExistence type="inferred from homology"/>
<sequence length="723" mass="82640">MLLRLSARSIRRCTSCSFPSSSSSASSLPFRLGPASSFCTVPSMAANHPKDEAYLSAVIPKRIKLFEQIQANQLEKLKSLPHDPIKITSLKEGVKGDVKEGKKWETTPMDIAGQIAKGLANSALIAEVNGELWDMSRPLEGDCKLELFKFDSDKGRDTLWHSSAHILGQALEQEYGCQLCIGPCTTRGEGFYYDAFYGDLGLNDAHFANIEAGAAKAAKEAQPFERIVVTKDQALEMFSDNNFKVELINELSADKTITVYRCGPLVDLCRGPHIPNTSFVKAFKCLRASSAYWRASRERESLQRVYGISYPDQKQLKKYLQFLEEAKKYDHRLLGQKQELFFCHPLSPGSWFFLPLGTRVYNKLMEFIKEQYWKRGYTEVITPNMYNMNLWETSGHAANYKENMFTFDIEKQEFGLKPMNCPGHCLMFQHRVRSYRELPIRMADFGVLHRNEASGALSGLTRVRRFQQDDAHIFCTEDQVTDEVKAVLEFIDYAYKVFGFTYELKLSTRPEKYLGDLETWNKAETNLEVALEAFGKKWVKNEGDGAFYGPKIDITVSDAMNRKFQCATLQLDFQLPDRFKLEYSAEDEAKRQRPVMIHRAVLGSVERMFAILLEHYKGKWPFWLSPRQAIVCPISKKSEEYAKEVQKRIHEAGYYVDADITDRKIDKKVREAQLAQYNYILVVGESEAATGQVSVRIRDSAAHSVKNIDDLLEEFKAKTAEYQ</sequence>
<dbReference type="InterPro" id="IPR002320">
    <property type="entry name" value="Thr-tRNA-ligase_IIa"/>
</dbReference>
<name>A0AAU9RNN6_THLAR</name>
<dbReference type="SUPFAM" id="SSF55681">
    <property type="entry name" value="Class II aaRS and biotin synthetases"/>
    <property type="match status" value="1"/>
</dbReference>
<dbReference type="Gene3D" id="3.30.980.10">
    <property type="entry name" value="Threonyl-trna Synthetase, Chain A, domain 2"/>
    <property type="match status" value="1"/>
</dbReference>
<dbReference type="SUPFAM" id="SSF52954">
    <property type="entry name" value="Class II aaRS ABD-related"/>
    <property type="match status" value="1"/>
</dbReference>
<feature type="domain" description="Aminoacyl-transfer RNA synthetases class-II family profile" evidence="12">
    <location>
        <begin position="357"/>
        <end position="621"/>
    </location>
</feature>
<evidence type="ECO:0000313" key="15">
    <source>
        <dbReference type="Proteomes" id="UP000836841"/>
    </source>
</evidence>
<evidence type="ECO:0000256" key="3">
    <source>
        <dbReference type="ARBA" id="ARBA00013163"/>
    </source>
</evidence>
<evidence type="ECO:0000256" key="5">
    <source>
        <dbReference type="ARBA" id="ARBA00022598"/>
    </source>
</evidence>
<evidence type="ECO:0000256" key="9">
    <source>
        <dbReference type="ARBA" id="ARBA00023146"/>
    </source>
</evidence>
<dbReference type="PANTHER" id="PTHR11451">
    <property type="entry name" value="THREONINE-TRNA LIGASE"/>
    <property type="match status" value="1"/>
</dbReference>
<keyword evidence="6" id="KW-0547">Nucleotide-binding</keyword>
<dbReference type="Pfam" id="PF02824">
    <property type="entry name" value="TGS"/>
    <property type="match status" value="1"/>
</dbReference>
<comment type="similarity">
    <text evidence="2">Belongs to the class-II aminoacyl-tRNA synthetase family.</text>
</comment>
<dbReference type="InterPro" id="IPR045864">
    <property type="entry name" value="aa-tRNA-synth_II/BPL/LPL"/>
</dbReference>
<evidence type="ECO:0000256" key="7">
    <source>
        <dbReference type="ARBA" id="ARBA00022840"/>
    </source>
</evidence>
<dbReference type="FunFam" id="3.30.930.10:FF:000009">
    <property type="entry name" value="Threonine--tRNA ligase 2, cytoplasmic"/>
    <property type="match status" value="1"/>
</dbReference>
<keyword evidence="5" id="KW-0436">Ligase</keyword>
<dbReference type="CDD" id="cd00771">
    <property type="entry name" value="ThrRS_core"/>
    <property type="match status" value="1"/>
</dbReference>
<dbReference type="GO" id="GO:0005739">
    <property type="term" value="C:mitochondrion"/>
    <property type="evidence" value="ECO:0007669"/>
    <property type="project" value="TreeGrafter"/>
</dbReference>
<dbReference type="PROSITE" id="PS51880">
    <property type="entry name" value="TGS"/>
    <property type="match status" value="1"/>
</dbReference>
<gene>
    <name evidence="14" type="ORF">TAV2_LOCUS6949</name>
</gene>
<dbReference type="EC" id="6.1.1.3" evidence="3"/>
<dbReference type="NCBIfam" id="TIGR00418">
    <property type="entry name" value="thrS"/>
    <property type="match status" value="1"/>
</dbReference>
<dbReference type="GO" id="GO:0005524">
    <property type="term" value="F:ATP binding"/>
    <property type="evidence" value="ECO:0007669"/>
    <property type="project" value="UniProtKB-KW"/>
</dbReference>
<comment type="catalytic activity">
    <reaction evidence="11">
        <text>tRNA(Thr) + L-threonine + ATP = L-threonyl-tRNA(Thr) + AMP + diphosphate + H(+)</text>
        <dbReference type="Rhea" id="RHEA:24624"/>
        <dbReference type="Rhea" id="RHEA-COMP:9670"/>
        <dbReference type="Rhea" id="RHEA-COMP:9704"/>
        <dbReference type="ChEBI" id="CHEBI:15378"/>
        <dbReference type="ChEBI" id="CHEBI:30616"/>
        <dbReference type="ChEBI" id="CHEBI:33019"/>
        <dbReference type="ChEBI" id="CHEBI:57926"/>
        <dbReference type="ChEBI" id="CHEBI:78442"/>
        <dbReference type="ChEBI" id="CHEBI:78534"/>
        <dbReference type="ChEBI" id="CHEBI:456215"/>
        <dbReference type="EC" id="6.1.1.3"/>
    </reaction>
</comment>
<dbReference type="Pfam" id="PF00587">
    <property type="entry name" value="tRNA-synt_2b"/>
    <property type="match status" value="1"/>
</dbReference>
<evidence type="ECO:0000256" key="10">
    <source>
        <dbReference type="ARBA" id="ARBA00031900"/>
    </source>
</evidence>
<evidence type="ECO:0000313" key="14">
    <source>
        <dbReference type="EMBL" id="CAH2044503.1"/>
    </source>
</evidence>
<dbReference type="HAMAP" id="MF_00184">
    <property type="entry name" value="Thr_tRNA_synth"/>
    <property type="match status" value="1"/>
</dbReference>
<evidence type="ECO:0000259" key="12">
    <source>
        <dbReference type="PROSITE" id="PS50862"/>
    </source>
</evidence>
<dbReference type="FunFam" id="3.30.980.10:FF:000005">
    <property type="entry name" value="Threonyl-tRNA synthetase, mitochondrial"/>
    <property type="match status" value="1"/>
</dbReference>
<dbReference type="FunFam" id="3.10.20.30:FF:000006">
    <property type="entry name" value="Threonine--tRNA ligase, cytoplasmic"/>
    <property type="match status" value="1"/>
</dbReference>
<dbReference type="Gene3D" id="3.40.50.800">
    <property type="entry name" value="Anticodon-binding domain"/>
    <property type="match status" value="1"/>
</dbReference>
<comment type="subcellular location">
    <subcellularLocation>
        <location evidence="1">Cytoplasm</location>
    </subcellularLocation>
</comment>
<dbReference type="InterPro" id="IPR012947">
    <property type="entry name" value="tRNA_SAD"/>
</dbReference>
<keyword evidence="15" id="KW-1185">Reference proteome</keyword>
<accession>A0AAU9RNN6</accession>
<keyword evidence="8" id="KW-0648">Protein biosynthesis</keyword>
<reference evidence="14 15" key="1">
    <citation type="submission" date="2022-03" db="EMBL/GenBank/DDBJ databases">
        <authorList>
            <person name="Nunn A."/>
            <person name="Chopra R."/>
            <person name="Nunn A."/>
            <person name="Contreras Garrido A."/>
        </authorList>
    </citation>
    <scope>NUCLEOTIDE SEQUENCE [LARGE SCALE GENOMIC DNA]</scope>
</reference>
<dbReference type="InterPro" id="IPR018163">
    <property type="entry name" value="Thr/Ala-tRNA-synth_IIc_edit"/>
</dbReference>
<dbReference type="PROSITE" id="PS50862">
    <property type="entry name" value="AA_TRNA_LIGASE_II"/>
    <property type="match status" value="1"/>
</dbReference>
<dbReference type="Gene3D" id="3.30.930.10">
    <property type="entry name" value="Bira Bifunctional Protein, Domain 2"/>
    <property type="match status" value="1"/>
</dbReference>
<dbReference type="InterPro" id="IPR004154">
    <property type="entry name" value="Anticodon-bd"/>
</dbReference>
<dbReference type="GO" id="GO:0004829">
    <property type="term" value="F:threonine-tRNA ligase activity"/>
    <property type="evidence" value="ECO:0007669"/>
    <property type="project" value="UniProtKB-EC"/>
</dbReference>
<evidence type="ECO:0000256" key="11">
    <source>
        <dbReference type="ARBA" id="ARBA00049515"/>
    </source>
</evidence>
<dbReference type="Proteomes" id="UP000836841">
    <property type="component" value="Chromosome 2"/>
</dbReference>
<dbReference type="Gene3D" id="3.10.20.30">
    <property type="match status" value="1"/>
</dbReference>
<dbReference type="Pfam" id="PF03129">
    <property type="entry name" value="HGTP_anticodon"/>
    <property type="match status" value="1"/>
</dbReference>
<dbReference type="SUPFAM" id="SSF81271">
    <property type="entry name" value="TGS-like"/>
    <property type="match status" value="1"/>
</dbReference>
<evidence type="ECO:0000256" key="8">
    <source>
        <dbReference type="ARBA" id="ARBA00022917"/>
    </source>
</evidence>
<dbReference type="InterPro" id="IPR036621">
    <property type="entry name" value="Anticodon-bd_dom_sf"/>
</dbReference>
<dbReference type="Pfam" id="PF07973">
    <property type="entry name" value="tRNA_SAD"/>
    <property type="match status" value="1"/>
</dbReference>
<dbReference type="InterPro" id="IPR004095">
    <property type="entry name" value="TGS"/>
</dbReference>
<dbReference type="GO" id="GO:0009507">
    <property type="term" value="C:chloroplast"/>
    <property type="evidence" value="ECO:0007669"/>
    <property type="project" value="TreeGrafter"/>
</dbReference>
<dbReference type="SUPFAM" id="SSF55186">
    <property type="entry name" value="ThrRS/AlaRS common domain"/>
    <property type="match status" value="1"/>
</dbReference>
<dbReference type="PANTHER" id="PTHR11451:SF46">
    <property type="entry name" value="THREONINE--TRNA LIGASE"/>
    <property type="match status" value="1"/>
</dbReference>
<evidence type="ECO:0000259" key="13">
    <source>
        <dbReference type="PROSITE" id="PS51880"/>
    </source>
</evidence>
<keyword evidence="9" id="KW-0030">Aminoacyl-tRNA synthetase</keyword>
<feature type="domain" description="TGS" evidence="13">
    <location>
        <begin position="83"/>
        <end position="149"/>
    </location>
</feature>
<organism evidence="14 15">
    <name type="scientific">Thlaspi arvense</name>
    <name type="common">Field penny-cress</name>
    <dbReference type="NCBI Taxonomy" id="13288"/>
    <lineage>
        <taxon>Eukaryota</taxon>
        <taxon>Viridiplantae</taxon>
        <taxon>Streptophyta</taxon>
        <taxon>Embryophyta</taxon>
        <taxon>Tracheophyta</taxon>
        <taxon>Spermatophyta</taxon>
        <taxon>Magnoliopsida</taxon>
        <taxon>eudicotyledons</taxon>
        <taxon>Gunneridae</taxon>
        <taxon>Pentapetalae</taxon>
        <taxon>rosids</taxon>
        <taxon>malvids</taxon>
        <taxon>Brassicales</taxon>
        <taxon>Brassicaceae</taxon>
        <taxon>Thlaspideae</taxon>
        <taxon>Thlaspi</taxon>
    </lineage>
</organism>
<dbReference type="InterPro" id="IPR047246">
    <property type="entry name" value="ThrRS_anticodon"/>
</dbReference>
<dbReference type="GO" id="GO:0006435">
    <property type="term" value="P:threonyl-tRNA aminoacylation"/>
    <property type="evidence" value="ECO:0007669"/>
    <property type="project" value="InterPro"/>
</dbReference>
<protein>
    <recommendedName>
        <fullName evidence="3">threonine--tRNA ligase</fullName>
        <ecNumber evidence="3">6.1.1.3</ecNumber>
    </recommendedName>
    <alternativeName>
        <fullName evidence="10">Threonyl-tRNA synthetase</fullName>
    </alternativeName>
</protein>
<evidence type="ECO:0000256" key="6">
    <source>
        <dbReference type="ARBA" id="ARBA00022741"/>
    </source>
</evidence>